<evidence type="ECO:0000313" key="2">
    <source>
        <dbReference type="Proteomes" id="UP000002219"/>
    </source>
</evidence>
<dbReference type="GeneID" id="91487343"/>
<dbReference type="EMBL" id="CP002040">
    <property type="protein sequence ID" value="ADH70191.1"/>
    <property type="molecule type" value="Genomic_DNA"/>
</dbReference>
<dbReference type="RefSeq" id="WP_013155798.1">
    <property type="nucleotide sequence ID" value="NC_014210.1"/>
</dbReference>
<protein>
    <submittedName>
        <fullName evidence="1">Uncharacterized protein</fullName>
    </submittedName>
</protein>
<sequence length="57" mass="6075">MSIVPQASPTVPRWRARTFPGTLSRTSAARADVRTDLAGFGGELVETVALCGSEDLR</sequence>
<dbReference type="Proteomes" id="UP000002219">
    <property type="component" value="Chromosome 1"/>
</dbReference>
<reference evidence="1 2" key="1">
    <citation type="journal article" date="2010" name="Stand. Genomic Sci.">
        <title>Complete genome sequence of Nocardiopsis dassonvillei type strain (IMRU 509).</title>
        <authorList>
            <person name="Sun H."/>
            <person name="Lapidus A."/>
            <person name="Nolan M."/>
            <person name="Lucas S."/>
            <person name="Del Rio T.G."/>
            <person name="Tice H."/>
            <person name="Cheng J.F."/>
            <person name="Tapia R."/>
            <person name="Han C."/>
            <person name="Goodwin L."/>
            <person name="Pitluck S."/>
            <person name="Pagani I."/>
            <person name="Ivanova N."/>
            <person name="Mavromatis K."/>
            <person name="Mikhailova N."/>
            <person name="Pati A."/>
            <person name="Chen A."/>
            <person name="Palaniappan K."/>
            <person name="Land M."/>
            <person name="Hauser L."/>
            <person name="Chang Y.J."/>
            <person name="Jeffries C.D."/>
            <person name="Djao O.D."/>
            <person name="Rohde M."/>
            <person name="Sikorski J."/>
            <person name="Goker M."/>
            <person name="Woyke T."/>
            <person name="Bristow J."/>
            <person name="Eisen J.A."/>
            <person name="Markowitz V."/>
            <person name="Hugenholtz P."/>
            <person name="Kyrpides N.C."/>
            <person name="Klenk H.P."/>
        </authorList>
    </citation>
    <scope>NUCLEOTIDE SEQUENCE [LARGE SCALE GENOMIC DNA]</scope>
    <source>
        <strain evidence="2">ATCC 23218 / DSM 43111 / CIP 107115 / JCM 7437 / KCTC 9190 / NBRC 14626 / NCTC 10488 / NRRL B-5397 / IMRU 509</strain>
    </source>
</reference>
<dbReference type="KEGG" id="nda:Ndas_4807"/>
<accession>D7B0A3</accession>
<dbReference type="HOGENOM" id="CLU_2992170_0_0_11"/>
<name>D7B0A3_NOCDD</name>
<dbReference type="STRING" id="446468.Ndas_4807"/>
<organism evidence="1 2">
    <name type="scientific">Nocardiopsis dassonvillei (strain ATCC 23218 / DSM 43111 / CIP 107115 / JCM 7437 / KCTC 9190 / NBRC 14626 / NCTC 10488 / NRRL B-5397 / IMRU 509)</name>
    <name type="common">Actinomadura dassonvillei</name>
    <dbReference type="NCBI Taxonomy" id="446468"/>
    <lineage>
        <taxon>Bacteria</taxon>
        <taxon>Bacillati</taxon>
        <taxon>Actinomycetota</taxon>
        <taxon>Actinomycetes</taxon>
        <taxon>Streptosporangiales</taxon>
        <taxon>Nocardiopsidaceae</taxon>
        <taxon>Nocardiopsis</taxon>
    </lineage>
</organism>
<dbReference type="AlphaFoldDB" id="D7B0A3"/>
<keyword evidence="2" id="KW-1185">Reference proteome</keyword>
<evidence type="ECO:0000313" key="1">
    <source>
        <dbReference type="EMBL" id="ADH70191.1"/>
    </source>
</evidence>
<gene>
    <name evidence="1" type="ordered locus">Ndas_4807</name>
</gene>
<proteinExistence type="predicted"/>